<comment type="caution">
    <text evidence="1">The sequence shown here is derived from an EMBL/GenBank/DDBJ whole genome shotgun (WGS) entry which is preliminary data.</text>
</comment>
<organism evidence="1 2">
    <name type="scientific">Tigriopus californicus</name>
    <name type="common">Marine copepod</name>
    <dbReference type="NCBI Taxonomy" id="6832"/>
    <lineage>
        <taxon>Eukaryota</taxon>
        <taxon>Metazoa</taxon>
        <taxon>Ecdysozoa</taxon>
        <taxon>Arthropoda</taxon>
        <taxon>Crustacea</taxon>
        <taxon>Multicrustacea</taxon>
        <taxon>Hexanauplia</taxon>
        <taxon>Copepoda</taxon>
        <taxon>Harpacticoida</taxon>
        <taxon>Harpacticidae</taxon>
        <taxon>Tigriopus</taxon>
    </lineage>
</organism>
<dbReference type="AlphaFoldDB" id="A0A553P0B2"/>
<protein>
    <submittedName>
        <fullName evidence="1">Uncharacterized protein</fullName>
    </submittedName>
</protein>
<keyword evidence="2" id="KW-1185">Reference proteome</keyword>
<dbReference type="GO" id="GO:0003697">
    <property type="term" value="F:single-stranded DNA binding"/>
    <property type="evidence" value="ECO:0007669"/>
    <property type="project" value="TreeGrafter"/>
</dbReference>
<dbReference type="EMBL" id="VCGU01000009">
    <property type="protein sequence ID" value="TRY71117.1"/>
    <property type="molecule type" value="Genomic_DNA"/>
</dbReference>
<dbReference type="GO" id="GO:0097196">
    <property type="term" value="C:Shu complex"/>
    <property type="evidence" value="ECO:0007669"/>
    <property type="project" value="TreeGrafter"/>
</dbReference>
<dbReference type="PANTHER" id="PTHR28653">
    <property type="match status" value="1"/>
</dbReference>
<dbReference type="PANTHER" id="PTHR28653:SF1">
    <property type="entry name" value="ATPASE SWSAP1"/>
    <property type="match status" value="1"/>
</dbReference>
<name>A0A553P0B2_TIGCA</name>
<proteinExistence type="predicted"/>
<dbReference type="Proteomes" id="UP000318571">
    <property type="component" value="Chromosome 9"/>
</dbReference>
<sequence length="263" mass="30405">MAFKDRPSFPELLLPLSNEPCLKENSPSNPKVLAYSEEKEPWEKFQVVLSKKPDHVAHLLFQVSLRILQSNDQRVLFLSKTRFKSVPHPMHRLISLEEARKSPKNPLNRLKMVYPENSMELLQYLAARSCTNDRRPNTPFETIIVNDIASWAETEGDLVKSLALIHNLVRHDSNTCALVSIIPKDDVLSLAFVKNQLKVFANQFWTLDQRDIDAKDTHYPANLRGHPHFSLHCDGSKLAYKFMYLVDQMQYFPLSVQKHKPEC</sequence>
<evidence type="ECO:0000313" key="1">
    <source>
        <dbReference type="EMBL" id="TRY71117.1"/>
    </source>
</evidence>
<accession>A0A553P0B2</accession>
<evidence type="ECO:0000313" key="2">
    <source>
        <dbReference type="Proteomes" id="UP000318571"/>
    </source>
</evidence>
<dbReference type="GO" id="GO:0000724">
    <property type="term" value="P:double-strand break repair via homologous recombination"/>
    <property type="evidence" value="ECO:0007669"/>
    <property type="project" value="TreeGrafter"/>
</dbReference>
<gene>
    <name evidence="1" type="ORF">TCAL_02392</name>
</gene>
<reference evidence="1 2" key="1">
    <citation type="journal article" date="2018" name="Nat. Ecol. Evol.">
        <title>Genomic signatures of mitonuclear coevolution across populations of Tigriopus californicus.</title>
        <authorList>
            <person name="Barreto F.S."/>
            <person name="Watson E.T."/>
            <person name="Lima T.G."/>
            <person name="Willett C.S."/>
            <person name="Edmands S."/>
            <person name="Li W."/>
            <person name="Burton R.S."/>
        </authorList>
    </citation>
    <scope>NUCLEOTIDE SEQUENCE [LARGE SCALE GENOMIC DNA]</scope>
    <source>
        <strain evidence="1 2">San Diego</strain>
    </source>
</reference>